<evidence type="ECO:0000256" key="2">
    <source>
        <dbReference type="ARBA" id="ARBA00022801"/>
    </source>
</evidence>
<feature type="active site" description="Nucleophile" evidence="3">
    <location>
        <position position="176"/>
    </location>
</feature>
<feature type="domain" description="Epoxide hydrolase N-terminal" evidence="4">
    <location>
        <begin position="4"/>
        <end position="110"/>
    </location>
</feature>
<gene>
    <name evidence="5" type="ORF">ACHE_80052S</name>
</gene>
<protein>
    <recommendedName>
        <fullName evidence="4">Epoxide hydrolase N-terminal domain-containing protein</fullName>
    </recommendedName>
</protein>
<dbReference type="AlphaFoldDB" id="A0A7R7VWN3"/>
<feature type="active site" description="Proton donor" evidence="3">
    <location>
        <position position="300"/>
    </location>
</feature>
<dbReference type="PRINTS" id="PR00412">
    <property type="entry name" value="EPOXHYDRLASE"/>
</dbReference>
<dbReference type="Gene3D" id="3.40.50.1820">
    <property type="entry name" value="alpha/beta hydrolase"/>
    <property type="match status" value="1"/>
</dbReference>
<dbReference type="InterPro" id="IPR016292">
    <property type="entry name" value="Epoxide_hydrolase"/>
</dbReference>
<dbReference type="Pfam" id="PF06441">
    <property type="entry name" value="EHN"/>
    <property type="match status" value="1"/>
</dbReference>
<proteinExistence type="inferred from homology"/>
<dbReference type="KEGG" id="ache:ACHE_80052S"/>
<dbReference type="GO" id="GO:0097176">
    <property type="term" value="P:epoxide metabolic process"/>
    <property type="evidence" value="ECO:0007669"/>
    <property type="project" value="TreeGrafter"/>
</dbReference>
<evidence type="ECO:0000313" key="6">
    <source>
        <dbReference type="Proteomes" id="UP000637239"/>
    </source>
</evidence>
<dbReference type="GeneID" id="66986501"/>
<reference evidence="5" key="2">
    <citation type="submission" date="2021-02" db="EMBL/GenBank/DDBJ databases">
        <title>Aspergillus chevalieri M1 genome sequence.</title>
        <authorList>
            <person name="Kadooka C."/>
            <person name="Mori K."/>
            <person name="Futagami T."/>
        </authorList>
    </citation>
    <scope>NUCLEOTIDE SEQUENCE</scope>
    <source>
        <strain evidence="5">M1</strain>
    </source>
</reference>
<evidence type="ECO:0000256" key="3">
    <source>
        <dbReference type="PIRSR" id="PIRSR001112-1"/>
    </source>
</evidence>
<keyword evidence="2" id="KW-0378">Hydrolase</keyword>
<dbReference type="InterPro" id="IPR000639">
    <property type="entry name" value="Epox_hydrolase-like"/>
</dbReference>
<feature type="active site" description="Proton acceptor" evidence="3">
    <location>
        <position position="358"/>
    </location>
</feature>
<comment type="similarity">
    <text evidence="1">Belongs to the peptidase S33 family.</text>
</comment>
<sequence length="383" mass="44125">MADIQPFQIDIPKEVDRLNRKLKDTRLPGRPIVADAGSHYGPPYEWAQRLYDTWINDFDWFSVQSDINKYPQYTTSIENLNIYFLHTRAERPNAIPLLLIHGWPGSFWEFSRVWGPLSRPSDDKDIAFHVIVPSLPGFCWSDGPHRSGWTLQDTARVFDQLMKKLGYDQYMVQCGDWGHFVGRELASKYTDSCKLLHSNFAPSPLPDGVEYTGREKATLERVNDWLENHIGYAVCMRTRPHTIGLVLHDNPLGILMWVGEKFIEASNPSNQNDRSWTHAILTTASLYYFSNCIMSSMLTYYENVQHDKFAEFVVQPENRIKVPFGYTSFIWDTEPSSRRAVGRTGELVFYKERDDAGHFAALEHPSGLVEDLRELAGGHWRAS</sequence>
<dbReference type="PANTHER" id="PTHR21661:SF79">
    <property type="entry name" value="EPOXIDE HYDROLASE"/>
    <property type="match status" value="1"/>
</dbReference>
<dbReference type="RefSeq" id="XP_043140665.1">
    <property type="nucleotide sequence ID" value="XM_043283380.1"/>
</dbReference>
<dbReference type="PIRSF" id="PIRSF001112">
    <property type="entry name" value="Epoxide_hydrolase"/>
    <property type="match status" value="1"/>
</dbReference>
<dbReference type="SUPFAM" id="SSF53474">
    <property type="entry name" value="alpha/beta-Hydrolases"/>
    <property type="match status" value="1"/>
</dbReference>
<organism evidence="5 6">
    <name type="scientific">Aspergillus chevalieri</name>
    <name type="common">Eurotium chevalieri</name>
    <dbReference type="NCBI Taxonomy" id="182096"/>
    <lineage>
        <taxon>Eukaryota</taxon>
        <taxon>Fungi</taxon>
        <taxon>Dikarya</taxon>
        <taxon>Ascomycota</taxon>
        <taxon>Pezizomycotina</taxon>
        <taxon>Eurotiomycetes</taxon>
        <taxon>Eurotiomycetidae</taxon>
        <taxon>Eurotiales</taxon>
        <taxon>Aspergillaceae</taxon>
        <taxon>Aspergillus</taxon>
        <taxon>Aspergillus subgen. Aspergillus</taxon>
    </lineage>
</organism>
<evidence type="ECO:0000256" key="1">
    <source>
        <dbReference type="ARBA" id="ARBA00010088"/>
    </source>
</evidence>
<dbReference type="InterPro" id="IPR029058">
    <property type="entry name" value="AB_hydrolase_fold"/>
</dbReference>
<evidence type="ECO:0000313" key="5">
    <source>
        <dbReference type="EMBL" id="BCR92152.1"/>
    </source>
</evidence>
<name>A0A7R7VWN3_ASPCH</name>
<dbReference type="EMBL" id="AP024423">
    <property type="protein sequence ID" value="BCR92152.1"/>
    <property type="molecule type" value="Genomic_DNA"/>
</dbReference>
<accession>A0A7R7VWN3</accession>
<reference evidence="5" key="1">
    <citation type="submission" date="2021-01" db="EMBL/GenBank/DDBJ databases">
        <authorList>
            <consortium name="Aspergillus chevalieri M1 genome sequencing consortium"/>
            <person name="Kazuki M."/>
            <person name="Futagami T."/>
        </authorList>
    </citation>
    <scope>NUCLEOTIDE SEQUENCE</scope>
    <source>
        <strain evidence="5">M1</strain>
    </source>
</reference>
<keyword evidence="6" id="KW-1185">Reference proteome</keyword>
<dbReference type="Proteomes" id="UP000637239">
    <property type="component" value="Chromosome 8"/>
</dbReference>
<dbReference type="InterPro" id="IPR010497">
    <property type="entry name" value="Epoxide_hydro_N"/>
</dbReference>
<dbReference type="GO" id="GO:0004301">
    <property type="term" value="F:epoxide hydrolase activity"/>
    <property type="evidence" value="ECO:0007669"/>
    <property type="project" value="TreeGrafter"/>
</dbReference>
<evidence type="ECO:0000259" key="4">
    <source>
        <dbReference type="Pfam" id="PF06441"/>
    </source>
</evidence>
<dbReference type="PANTHER" id="PTHR21661">
    <property type="entry name" value="EPOXIDE HYDROLASE 1-RELATED"/>
    <property type="match status" value="1"/>
</dbReference>